<protein>
    <recommendedName>
        <fullName evidence="1">DUF4332 domain-containing protein</fullName>
    </recommendedName>
</protein>
<organism evidence="2">
    <name type="scientific">marine metagenome</name>
    <dbReference type="NCBI Taxonomy" id="408172"/>
    <lineage>
        <taxon>unclassified sequences</taxon>
        <taxon>metagenomes</taxon>
        <taxon>ecological metagenomes</taxon>
    </lineage>
</organism>
<gene>
    <name evidence="2" type="ORF">METZ01_LOCUS16835</name>
</gene>
<proteinExistence type="predicted"/>
<name>A0A381PAI5_9ZZZZ</name>
<evidence type="ECO:0000313" key="2">
    <source>
        <dbReference type="EMBL" id="SUZ63981.1"/>
    </source>
</evidence>
<dbReference type="AlphaFoldDB" id="A0A381PAI5"/>
<accession>A0A381PAI5</accession>
<sequence>MPSIEAIEDIGSRHQARLKAADLGSCQNLLTAGATRRGRRVISETVGVAESRVLEWVNKADLMRIRGVSTQYSALLEAVGVDSIRKLRRSRLAQLHQALLDANDSRRNPLVQRLPSHGQIKGWIGQAKRLPQLVK</sequence>
<evidence type="ECO:0000259" key="1">
    <source>
        <dbReference type="Pfam" id="PF14229"/>
    </source>
</evidence>
<dbReference type="InterPro" id="IPR025567">
    <property type="entry name" value="DUF4332"/>
</dbReference>
<feature type="domain" description="DUF4332" evidence="1">
    <location>
        <begin position="9"/>
        <end position="130"/>
    </location>
</feature>
<dbReference type="Pfam" id="PF14229">
    <property type="entry name" value="DUF4332"/>
    <property type="match status" value="1"/>
</dbReference>
<dbReference type="EMBL" id="UINC01000928">
    <property type="protein sequence ID" value="SUZ63981.1"/>
    <property type="molecule type" value="Genomic_DNA"/>
</dbReference>
<reference evidence="2" key="1">
    <citation type="submission" date="2018-05" db="EMBL/GenBank/DDBJ databases">
        <authorList>
            <person name="Lanie J.A."/>
            <person name="Ng W.-L."/>
            <person name="Kazmierczak K.M."/>
            <person name="Andrzejewski T.M."/>
            <person name="Davidsen T.M."/>
            <person name="Wayne K.J."/>
            <person name="Tettelin H."/>
            <person name="Glass J.I."/>
            <person name="Rusch D."/>
            <person name="Podicherti R."/>
            <person name="Tsui H.-C.T."/>
            <person name="Winkler M.E."/>
        </authorList>
    </citation>
    <scope>NUCLEOTIDE SEQUENCE</scope>
</reference>